<organism evidence="1 2">
    <name type="scientific">Lichenifustis flavocetrariae</name>
    <dbReference type="NCBI Taxonomy" id="2949735"/>
    <lineage>
        <taxon>Bacteria</taxon>
        <taxon>Pseudomonadati</taxon>
        <taxon>Pseudomonadota</taxon>
        <taxon>Alphaproteobacteria</taxon>
        <taxon>Hyphomicrobiales</taxon>
        <taxon>Lichenihabitantaceae</taxon>
        <taxon>Lichenifustis</taxon>
    </lineage>
</organism>
<reference evidence="1" key="1">
    <citation type="submission" date="2022-05" db="EMBL/GenBank/DDBJ databases">
        <authorList>
            <person name="Pankratov T."/>
        </authorList>
    </citation>
    <scope>NUCLEOTIDE SEQUENCE</scope>
    <source>
        <strain evidence="1">BP6-180914</strain>
    </source>
</reference>
<sequence>MTSSPHPDDSRDPALLADLCIDAEQPMMIATLIRENATVAQARTRLDVLATLRPTMAMVEHRPGITAEIKDRVLSGRLSIAQARTAIFDAMADADEANLVDNKKPTGNGAPDGRTLMRESMLKQIEEKHGPEAAAKARAKLNERK</sequence>
<proteinExistence type="predicted"/>
<gene>
    <name evidence="1" type="ORF">M8523_02535</name>
</gene>
<protein>
    <submittedName>
        <fullName evidence="1">Uncharacterized protein</fullName>
    </submittedName>
</protein>
<dbReference type="RefSeq" id="WP_282583236.1">
    <property type="nucleotide sequence ID" value="NZ_JAMOIM010000001.1"/>
</dbReference>
<comment type="caution">
    <text evidence="1">The sequence shown here is derived from an EMBL/GenBank/DDBJ whole genome shotgun (WGS) entry which is preliminary data.</text>
</comment>
<name>A0AA41Z062_9HYPH</name>
<dbReference type="AlphaFoldDB" id="A0AA41Z062"/>
<evidence type="ECO:0000313" key="2">
    <source>
        <dbReference type="Proteomes" id="UP001165667"/>
    </source>
</evidence>
<dbReference type="EMBL" id="JAMOIM010000001">
    <property type="protein sequence ID" value="MCW6506897.1"/>
    <property type="molecule type" value="Genomic_DNA"/>
</dbReference>
<evidence type="ECO:0000313" key="1">
    <source>
        <dbReference type="EMBL" id="MCW6506897.1"/>
    </source>
</evidence>
<keyword evidence="2" id="KW-1185">Reference proteome</keyword>
<dbReference type="Proteomes" id="UP001165667">
    <property type="component" value="Unassembled WGS sequence"/>
</dbReference>
<accession>A0AA41Z062</accession>